<evidence type="ECO:0000313" key="1">
    <source>
        <dbReference type="EMBL" id="KAG0434669.1"/>
    </source>
</evidence>
<organism evidence="1 2">
    <name type="scientific">Ixodes persulcatus</name>
    <name type="common">Taiga tick</name>
    <dbReference type="NCBI Taxonomy" id="34615"/>
    <lineage>
        <taxon>Eukaryota</taxon>
        <taxon>Metazoa</taxon>
        <taxon>Ecdysozoa</taxon>
        <taxon>Arthropoda</taxon>
        <taxon>Chelicerata</taxon>
        <taxon>Arachnida</taxon>
        <taxon>Acari</taxon>
        <taxon>Parasitiformes</taxon>
        <taxon>Ixodida</taxon>
        <taxon>Ixodoidea</taxon>
        <taxon>Ixodidae</taxon>
        <taxon>Ixodinae</taxon>
        <taxon>Ixodes</taxon>
    </lineage>
</organism>
<reference evidence="1 2" key="1">
    <citation type="journal article" date="2020" name="Cell">
        <title>Large-Scale Comparative Analyses of Tick Genomes Elucidate Their Genetic Diversity and Vector Capacities.</title>
        <authorList>
            <consortium name="Tick Genome and Microbiome Consortium (TIGMIC)"/>
            <person name="Jia N."/>
            <person name="Wang J."/>
            <person name="Shi W."/>
            <person name="Du L."/>
            <person name="Sun Y."/>
            <person name="Zhan W."/>
            <person name="Jiang J.F."/>
            <person name="Wang Q."/>
            <person name="Zhang B."/>
            <person name="Ji P."/>
            <person name="Bell-Sakyi L."/>
            <person name="Cui X.M."/>
            <person name="Yuan T.T."/>
            <person name="Jiang B.G."/>
            <person name="Yang W.F."/>
            <person name="Lam T.T."/>
            <person name="Chang Q.C."/>
            <person name="Ding S.J."/>
            <person name="Wang X.J."/>
            <person name="Zhu J.G."/>
            <person name="Ruan X.D."/>
            <person name="Zhao L."/>
            <person name="Wei J.T."/>
            <person name="Ye R.Z."/>
            <person name="Que T.C."/>
            <person name="Du C.H."/>
            <person name="Zhou Y.H."/>
            <person name="Cheng J.X."/>
            <person name="Dai P.F."/>
            <person name="Guo W.B."/>
            <person name="Han X.H."/>
            <person name="Huang E.J."/>
            <person name="Li L.F."/>
            <person name="Wei W."/>
            <person name="Gao Y.C."/>
            <person name="Liu J.Z."/>
            <person name="Shao H.Z."/>
            <person name="Wang X."/>
            <person name="Wang C.C."/>
            <person name="Yang T.C."/>
            <person name="Huo Q.B."/>
            <person name="Li W."/>
            <person name="Chen H.Y."/>
            <person name="Chen S.E."/>
            <person name="Zhou L.G."/>
            <person name="Ni X.B."/>
            <person name="Tian J.H."/>
            <person name="Sheng Y."/>
            <person name="Liu T."/>
            <person name="Pan Y.S."/>
            <person name="Xia L.Y."/>
            <person name="Li J."/>
            <person name="Zhao F."/>
            <person name="Cao W.C."/>
        </authorList>
    </citation>
    <scope>NUCLEOTIDE SEQUENCE [LARGE SCALE GENOMIC DNA]</scope>
    <source>
        <strain evidence="1">Iper-2018</strain>
    </source>
</reference>
<protein>
    <submittedName>
        <fullName evidence="1">Uncharacterized protein</fullName>
    </submittedName>
</protein>
<gene>
    <name evidence="1" type="ORF">HPB47_018954</name>
</gene>
<evidence type="ECO:0000313" key="2">
    <source>
        <dbReference type="Proteomes" id="UP000805193"/>
    </source>
</evidence>
<comment type="caution">
    <text evidence="1">The sequence shown here is derived from an EMBL/GenBank/DDBJ whole genome shotgun (WGS) entry which is preliminary data.</text>
</comment>
<proteinExistence type="predicted"/>
<sequence>MGKKADTHHILWECPKTKEARTKHRPPDISSLEGWTHPPGSQDNQRRILNGLLDFIYEAKLDIFISFAFPYTTPFPGFERIFGAPGRVRASVAPRARPKADRSAAAPVCKLAETPPPGHRFVPSARRARSSSTGMAGQGSVIQTRDHAFLMSVFRSVVRDRTNTITASELQRALANGTWKPFSEDLVNMMVKLFDRNFDGCIDFEEFVCLWHHITEWINVFKKTDKPKGDRLNKTELQSAFMQLNFRLSLGLCHVMIRRFDQSGDNRINVADFVRLCIILQYATEAFKTFDTGQIGQAKITYDQFLTAMFKMAR</sequence>
<name>A0AC60QJF1_IXOPE</name>
<dbReference type="EMBL" id="JABSTQ010008292">
    <property type="protein sequence ID" value="KAG0434669.1"/>
    <property type="molecule type" value="Genomic_DNA"/>
</dbReference>
<keyword evidence="2" id="KW-1185">Reference proteome</keyword>
<accession>A0AC60QJF1</accession>
<dbReference type="Proteomes" id="UP000805193">
    <property type="component" value="Unassembled WGS sequence"/>
</dbReference>